<evidence type="ECO:0008006" key="3">
    <source>
        <dbReference type="Google" id="ProtNLM"/>
    </source>
</evidence>
<dbReference type="Proteomes" id="UP000813824">
    <property type="component" value="Unassembled WGS sequence"/>
</dbReference>
<dbReference type="EMBL" id="JAEVFJ010000008">
    <property type="protein sequence ID" value="KAH8103022.1"/>
    <property type="molecule type" value="Genomic_DNA"/>
</dbReference>
<accession>A0A8K0USQ3</accession>
<reference evidence="1" key="1">
    <citation type="journal article" date="2021" name="New Phytol.">
        <title>Evolutionary innovations through gain and loss of genes in the ectomycorrhizal Boletales.</title>
        <authorList>
            <person name="Wu G."/>
            <person name="Miyauchi S."/>
            <person name="Morin E."/>
            <person name="Kuo A."/>
            <person name="Drula E."/>
            <person name="Varga T."/>
            <person name="Kohler A."/>
            <person name="Feng B."/>
            <person name="Cao Y."/>
            <person name="Lipzen A."/>
            <person name="Daum C."/>
            <person name="Hundley H."/>
            <person name="Pangilinan J."/>
            <person name="Johnson J."/>
            <person name="Barry K."/>
            <person name="LaButti K."/>
            <person name="Ng V."/>
            <person name="Ahrendt S."/>
            <person name="Min B."/>
            <person name="Choi I.G."/>
            <person name="Park H."/>
            <person name="Plett J.M."/>
            <person name="Magnuson J."/>
            <person name="Spatafora J.W."/>
            <person name="Nagy L.G."/>
            <person name="Henrissat B."/>
            <person name="Grigoriev I.V."/>
            <person name="Yang Z.L."/>
            <person name="Xu J."/>
            <person name="Martin F.M."/>
        </authorList>
    </citation>
    <scope>NUCLEOTIDE SEQUENCE</scope>
    <source>
        <strain evidence="1">KKN 215</strain>
    </source>
</reference>
<organism evidence="1 2">
    <name type="scientific">Cristinia sonorae</name>
    <dbReference type="NCBI Taxonomy" id="1940300"/>
    <lineage>
        <taxon>Eukaryota</taxon>
        <taxon>Fungi</taxon>
        <taxon>Dikarya</taxon>
        <taxon>Basidiomycota</taxon>
        <taxon>Agaricomycotina</taxon>
        <taxon>Agaricomycetes</taxon>
        <taxon>Agaricomycetidae</taxon>
        <taxon>Agaricales</taxon>
        <taxon>Pleurotineae</taxon>
        <taxon>Stephanosporaceae</taxon>
        <taxon>Cristinia</taxon>
    </lineage>
</organism>
<dbReference type="OrthoDB" id="2736594at2759"/>
<comment type="caution">
    <text evidence="1">The sequence shown here is derived from an EMBL/GenBank/DDBJ whole genome shotgun (WGS) entry which is preliminary data.</text>
</comment>
<proteinExistence type="predicted"/>
<protein>
    <recommendedName>
        <fullName evidence="3">F-box domain-containing protein</fullName>
    </recommendedName>
</protein>
<sequence>MPARYRSHRSHWHKHHCPLLPTEICEMVIDYIAASKGDANRTGTLMACAQVCRAWYSRSRSHLLDKICIRDLETVEQVNDFFLKTHPKLKCCVRGLCIYQPSRTNLSHQGTQTTTASCITPILLRMAPIFRQLKTVTLVRLELSNAHPKFSPALTLLESVEDLTIRSSTCDHPRTLSRIINAIPTLTSLSLIDLRFSKQEPTFMVPRRSSHCLPHFKLEFKDMHVHQICDALNYLRFSSTQRLTVSIWIVQPHDNSWETNAQLAESVRAFQANHSGIKSVVVKLRFVTPSNKVDLELIRCLDQNGGIQRIVRLHCYRDAMGCFGSVWDVGFIPILLATFCPYEVDALRVTIYGACGSAGVAAALSEDALYKISAVWQNVERTRISWKESRIDVVDYRGHVRVWAVRRTFSSSQVADRGSLVARSTLWTTRLLPARREPDSRNVTMCSDPAMSCVIPKIYPTFLTEWRLSVAPSVAAEYKST</sequence>
<name>A0A8K0USQ3_9AGAR</name>
<keyword evidence="2" id="KW-1185">Reference proteome</keyword>
<evidence type="ECO:0000313" key="2">
    <source>
        <dbReference type="Proteomes" id="UP000813824"/>
    </source>
</evidence>
<dbReference type="AlphaFoldDB" id="A0A8K0USQ3"/>
<gene>
    <name evidence="1" type="ORF">BXZ70DRAFT_1006192</name>
</gene>
<evidence type="ECO:0000313" key="1">
    <source>
        <dbReference type="EMBL" id="KAH8103022.1"/>
    </source>
</evidence>